<evidence type="ECO:0000313" key="1">
    <source>
        <dbReference type="EMBL" id="SVC69151.1"/>
    </source>
</evidence>
<dbReference type="AlphaFoldDB" id="A0A382PB94"/>
<accession>A0A382PB94</accession>
<sequence length="53" mass="6180">MTCKEGVRKLHIPDLVKFPLGAILFYDLYLRLRPSPGIHEYGMVLNHTYGSRY</sequence>
<reference evidence="1" key="1">
    <citation type="submission" date="2018-05" db="EMBL/GenBank/DDBJ databases">
        <authorList>
            <person name="Lanie J.A."/>
            <person name="Ng W.-L."/>
            <person name="Kazmierczak K.M."/>
            <person name="Andrzejewski T.M."/>
            <person name="Davidsen T.M."/>
            <person name="Wayne K.J."/>
            <person name="Tettelin H."/>
            <person name="Glass J.I."/>
            <person name="Rusch D."/>
            <person name="Podicherti R."/>
            <person name="Tsui H.-C.T."/>
            <person name="Winkler M.E."/>
        </authorList>
    </citation>
    <scope>NUCLEOTIDE SEQUENCE</scope>
</reference>
<organism evidence="1">
    <name type="scientific">marine metagenome</name>
    <dbReference type="NCBI Taxonomy" id="408172"/>
    <lineage>
        <taxon>unclassified sequences</taxon>
        <taxon>metagenomes</taxon>
        <taxon>ecological metagenomes</taxon>
    </lineage>
</organism>
<proteinExistence type="predicted"/>
<protein>
    <submittedName>
        <fullName evidence="1">Uncharacterized protein</fullName>
    </submittedName>
</protein>
<gene>
    <name evidence="1" type="ORF">METZ01_LOCUS322005</name>
</gene>
<dbReference type="EMBL" id="UINC01105311">
    <property type="protein sequence ID" value="SVC69151.1"/>
    <property type="molecule type" value="Genomic_DNA"/>
</dbReference>
<name>A0A382PB94_9ZZZZ</name>